<feature type="transmembrane region" description="Helical" evidence="2">
    <location>
        <begin position="164"/>
        <end position="188"/>
    </location>
</feature>
<keyword evidence="2" id="KW-1133">Transmembrane helix</keyword>
<dbReference type="Proteomes" id="UP000032141">
    <property type="component" value="Chromosome C8"/>
</dbReference>
<evidence type="ECO:0000256" key="2">
    <source>
        <dbReference type="SAM" id="Phobius"/>
    </source>
</evidence>
<evidence type="ECO:0000313" key="3">
    <source>
        <dbReference type="EnsemblPlants" id="Bo8g098330.1"/>
    </source>
</evidence>
<dbReference type="EnsemblPlants" id="Bo8g098330.1">
    <property type="protein sequence ID" value="Bo8g098330.1"/>
    <property type="gene ID" value="Bo8g098330"/>
</dbReference>
<reference evidence="3" key="2">
    <citation type="submission" date="2015-03" db="UniProtKB">
        <authorList>
            <consortium name="EnsemblPlants"/>
        </authorList>
    </citation>
    <scope>IDENTIFICATION</scope>
</reference>
<evidence type="ECO:0000256" key="1">
    <source>
        <dbReference type="SAM" id="MobiDB-lite"/>
    </source>
</evidence>
<dbReference type="InterPro" id="IPR044274">
    <property type="entry name" value="RFI2"/>
</dbReference>
<dbReference type="Gramene" id="Bo8g098330.1">
    <property type="protein sequence ID" value="Bo8g098330.1"/>
    <property type="gene ID" value="Bo8g098330"/>
</dbReference>
<keyword evidence="2" id="KW-0812">Transmembrane</keyword>
<dbReference type="SUPFAM" id="SSF57850">
    <property type="entry name" value="RING/U-box"/>
    <property type="match status" value="1"/>
</dbReference>
<proteinExistence type="predicted"/>
<dbReference type="PANTHER" id="PTHR46798">
    <property type="entry name" value="OS09G0511500 PROTEIN"/>
    <property type="match status" value="1"/>
</dbReference>
<dbReference type="STRING" id="109376.A0A0D3DV82"/>
<keyword evidence="2" id="KW-0472">Membrane</keyword>
<feature type="transmembrane region" description="Helical" evidence="2">
    <location>
        <begin position="211"/>
        <end position="236"/>
    </location>
</feature>
<protein>
    <recommendedName>
        <fullName evidence="5">RING-type domain-containing protein</fullName>
    </recommendedName>
</protein>
<dbReference type="AlphaFoldDB" id="A0A0D3DV82"/>
<dbReference type="GO" id="GO:0004842">
    <property type="term" value="F:ubiquitin-protein transferase activity"/>
    <property type="evidence" value="ECO:0007669"/>
    <property type="project" value="InterPro"/>
</dbReference>
<name>A0A0D3DV82_BRAOL</name>
<reference evidence="3 4" key="1">
    <citation type="journal article" date="2014" name="Genome Biol.">
        <title>Transcriptome and methylome profiling reveals relics of genome dominance in the mesopolyploid Brassica oleracea.</title>
        <authorList>
            <person name="Parkin I.A."/>
            <person name="Koh C."/>
            <person name="Tang H."/>
            <person name="Robinson S.J."/>
            <person name="Kagale S."/>
            <person name="Clarke W.E."/>
            <person name="Town C.D."/>
            <person name="Nixon J."/>
            <person name="Krishnakumar V."/>
            <person name="Bidwell S.L."/>
            <person name="Denoeud F."/>
            <person name="Belcram H."/>
            <person name="Links M.G."/>
            <person name="Just J."/>
            <person name="Clarke C."/>
            <person name="Bender T."/>
            <person name="Huebert T."/>
            <person name="Mason A.S."/>
            <person name="Pires J.C."/>
            <person name="Barker G."/>
            <person name="Moore J."/>
            <person name="Walley P.G."/>
            <person name="Manoli S."/>
            <person name="Batley J."/>
            <person name="Edwards D."/>
            <person name="Nelson M.N."/>
            <person name="Wang X."/>
            <person name="Paterson A.H."/>
            <person name="King G."/>
            <person name="Bancroft I."/>
            <person name="Chalhoub B."/>
            <person name="Sharpe A.G."/>
        </authorList>
    </citation>
    <scope>NUCLEOTIDE SEQUENCE</scope>
    <source>
        <strain evidence="3 4">cv. TO1000</strain>
    </source>
</reference>
<organism evidence="3 4">
    <name type="scientific">Brassica oleracea var. oleracea</name>
    <dbReference type="NCBI Taxonomy" id="109376"/>
    <lineage>
        <taxon>Eukaryota</taxon>
        <taxon>Viridiplantae</taxon>
        <taxon>Streptophyta</taxon>
        <taxon>Embryophyta</taxon>
        <taxon>Tracheophyta</taxon>
        <taxon>Spermatophyta</taxon>
        <taxon>Magnoliopsida</taxon>
        <taxon>eudicotyledons</taxon>
        <taxon>Gunneridae</taxon>
        <taxon>Pentapetalae</taxon>
        <taxon>rosids</taxon>
        <taxon>malvids</taxon>
        <taxon>Brassicales</taxon>
        <taxon>Brassicaceae</taxon>
        <taxon>Brassiceae</taxon>
        <taxon>Brassica</taxon>
    </lineage>
</organism>
<sequence>MAGANADDDRNNRRIASQSMDSAADVPGKRGNEDASSLVEISCSICLELVVDDGSRSCAKLQCGHQFHLGLSLLLSYNQPFVCYPLMGQWLFANGSTRLFPEFVLEDWIPEEDLYALICGHGFVLVCSELQVLSLQIHHSKTFSRRSGFDSRKRRFRKRCLGRLLFRQAAASIALILADFLSRIRWLLQRRVGRLTFLPIIVSSPMLGRSFNWICPVCLFSFSVFLALHCLSSLLVRFDLELPVSGVFRWSARLNALAASFRPVTWVTFLLMSHMSSSSF</sequence>
<evidence type="ECO:0000313" key="4">
    <source>
        <dbReference type="Proteomes" id="UP000032141"/>
    </source>
</evidence>
<feature type="region of interest" description="Disordered" evidence="1">
    <location>
        <begin position="1"/>
        <end position="31"/>
    </location>
</feature>
<evidence type="ECO:0008006" key="5">
    <source>
        <dbReference type="Google" id="ProtNLM"/>
    </source>
</evidence>
<accession>A0A0D3DV82</accession>
<dbReference type="PANTHER" id="PTHR46798:SF5">
    <property type="entry name" value="E3 UBIQUITIN-PROTEIN LIGASE RFI2"/>
    <property type="match status" value="1"/>
</dbReference>
<dbReference type="HOGENOM" id="CLU_995162_0_0_1"/>
<keyword evidence="4" id="KW-1185">Reference proteome</keyword>